<evidence type="ECO:0000313" key="1">
    <source>
        <dbReference type="Ensembl" id="ENSCPRP00005000868.1"/>
    </source>
</evidence>
<accession>A0A7M4DWS0</accession>
<reference evidence="1" key="1">
    <citation type="submission" date="2025-08" db="UniProtKB">
        <authorList>
            <consortium name="Ensembl"/>
        </authorList>
    </citation>
    <scope>IDENTIFICATION</scope>
</reference>
<dbReference type="AlphaFoldDB" id="A0A7M4DWS0"/>
<reference evidence="1" key="2">
    <citation type="submission" date="2025-09" db="UniProtKB">
        <authorList>
            <consortium name="Ensembl"/>
        </authorList>
    </citation>
    <scope>IDENTIFICATION</scope>
</reference>
<name>A0A7M4DWS0_CROPO</name>
<proteinExistence type="predicted"/>
<dbReference type="OMA" id="RICISTW"/>
<protein>
    <submittedName>
        <fullName evidence="1">Uncharacterized protein</fullName>
    </submittedName>
</protein>
<dbReference type="Proteomes" id="UP000594220">
    <property type="component" value="Unplaced"/>
</dbReference>
<keyword evidence="2" id="KW-1185">Reference proteome</keyword>
<dbReference type="GeneTree" id="ENSGT00980000198828"/>
<sequence length="65" mass="6878">VSRTVTTTSASPDLSGVPPSLAIITSLWRACCSLSKVFSSTSSGYLLPSPRICISRRKCSFGLKV</sequence>
<evidence type="ECO:0000313" key="2">
    <source>
        <dbReference type="Proteomes" id="UP000594220"/>
    </source>
</evidence>
<organism evidence="1 2">
    <name type="scientific">Crocodylus porosus</name>
    <name type="common">Saltwater crocodile</name>
    <name type="synonym">Estuarine crocodile</name>
    <dbReference type="NCBI Taxonomy" id="8502"/>
    <lineage>
        <taxon>Eukaryota</taxon>
        <taxon>Metazoa</taxon>
        <taxon>Chordata</taxon>
        <taxon>Craniata</taxon>
        <taxon>Vertebrata</taxon>
        <taxon>Euteleostomi</taxon>
        <taxon>Archelosauria</taxon>
        <taxon>Archosauria</taxon>
        <taxon>Crocodylia</taxon>
        <taxon>Longirostres</taxon>
        <taxon>Crocodylidae</taxon>
        <taxon>Crocodylus</taxon>
    </lineage>
</organism>
<dbReference type="Ensembl" id="ENSCPRT00005001011.1">
    <property type="protein sequence ID" value="ENSCPRP00005000868.1"/>
    <property type="gene ID" value="ENSCPRG00005000673.1"/>
</dbReference>